<reference evidence="3" key="1">
    <citation type="submission" date="2016-03" db="EMBL/GenBank/DDBJ databases">
        <authorList>
            <person name="Sibley D."/>
            <person name="Venepally P."/>
            <person name="Karamycheva S."/>
            <person name="Hadjithomas M."/>
            <person name="Khan A."/>
            <person name="Brunk B."/>
            <person name="Roos D."/>
            <person name="Caler E."/>
            <person name="Lorenzi H."/>
        </authorList>
    </citation>
    <scope>NUCLEOTIDE SEQUENCE [LARGE SCALE GENOMIC DNA]</scope>
    <source>
        <strain evidence="3">TgCatPRC2</strain>
    </source>
</reference>
<name>A0A151HIF7_TOXGO</name>
<feature type="compositionally biased region" description="Basic and acidic residues" evidence="1">
    <location>
        <begin position="220"/>
        <end position="229"/>
    </location>
</feature>
<accession>A0A151HIF7</accession>
<dbReference type="Gene3D" id="3.30.300.130">
    <property type="entry name" value="Fe-S cluster assembly (FSCA)"/>
    <property type="match status" value="1"/>
</dbReference>
<evidence type="ECO:0000256" key="1">
    <source>
        <dbReference type="SAM" id="MobiDB-lite"/>
    </source>
</evidence>
<feature type="compositionally biased region" description="Acidic residues" evidence="1">
    <location>
        <begin position="238"/>
        <end position="252"/>
    </location>
</feature>
<dbReference type="InterPro" id="IPR034904">
    <property type="entry name" value="FSCA_dom_sf"/>
</dbReference>
<dbReference type="Proteomes" id="UP000075225">
    <property type="component" value="Unassembled WGS sequence"/>
</dbReference>
<comment type="caution">
    <text evidence="2">The sequence shown here is derived from an EMBL/GenBank/DDBJ whole genome shotgun (WGS) entry which is preliminary data.</text>
</comment>
<dbReference type="AlphaFoldDB" id="A0A151HIF7"/>
<protein>
    <submittedName>
        <fullName evidence="2">NifU family domain-containing protein</fullName>
    </submittedName>
</protein>
<gene>
    <name evidence="2" type="ORF">TGPRC2_221922B</name>
</gene>
<dbReference type="EMBL" id="AHZP02000907">
    <property type="protein sequence ID" value="KYK69129.1"/>
    <property type="molecule type" value="Genomic_DNA"/>
</dbReference>
<evidence type="ECO:0000313" key="3">
    <source>
        <dbReference type="Proteomes" id="UP000075225"/>
    </source>
</evidence>
<evidence type="ECO:0000313" key="2">
    <source>
        <dbReference type="EMBL" id="KYK69129.1"/>
    </source>
</evidence>
<sequence>MCGAPEAGHAVVLAIRHASASLRSCASGRKGVLRDNALFEDTWEGIRSRSRTDSVVILWTCVQSAFQGACSTCPAAHQTLYEGLQGALREVWPDLSVEEAKDDGVWEEELQPLTIESVLEALKGTRPAIERLGATLEVLSVSPNGDIVLRYRGPNAQTIRIGVEMELRDKLPPDLLGSIDIVTEDKPPEVPSSGKASEESRAAVAEQDATDNAQNQLEAQRGDQKREESGQNVAAGLTDDEEEYEGLEPEPA</sequence>
<dbReference type="VEuPathDB" id="ToxoDB:TGPRC2_221922B"/>
<dbReference type="SUPFAM" id="SSF117916">
    <property type="entry name" value="Fe-S cluster assembly (FSCA) domain-like"/>
    <property type="match status" value="1"/>
</dbReference>
<feature type="region of interest" description="Disordered" evidence="1">
    <location>
        <begin position="178"/>
        <end position="252"/>
    </location>
</feature>
<proteinExistence type="predicted"/>
<dbReference type="OrthoDB" id="565552at2759"/>
<organism evidence="2 3">
    <name type="scientific">Toxoplasma gondii TgCatPRC2</name>
    <dbReference type="NCBI Taxonomy" id="1130821"/>
    <lineage>
        <taxon>Eukaryota</taxon>
        <taxon>Sar</taxon>
        <taxon>Alveolata</taxon>
        <taxon>Apicomplexa</taxon>
        <taxon>Conoidasida</taxon>
        <taxon>Coccidia</taxon>
        <taxon>Eucoccidiorida</taxon>
        <taxon>Eimeriorina</taxon>
        <taxon>Sarcocystidae</taxon>
        <taxon>Toxoplasma</taxon>
    </lineage>
</organism>